<dbReference type="RefSeq" id="WP_089740958.1">
    <property type="nucleotide sequence ID" value="NZ_FOGL01000010.1"/>
</dbReference>
<dbReference type="Proteomes" id="UP000199687">
    <property type="component" value="Unassembled WGS sequence"/>
</dbReference>
<organism evidence="1 2">
    <name type="scientific">Gracilibacillus ureilyticus</name>
    <dbReference type="NCBI Taxonomy" id="531814"/>
    <lineage>
        <taxon>Bacteria</taxon>
        <taxon>Bacillati</taxon>
        <taxon>Bacillota</taxon>
        <taxon>Bacilli</taxon>
        <taxon>Bacillales</taxon>
        <taxon>Bacillaceae</taxon>
        <taxon>Gracilibacillus</taxon>
    </lineage>
</organism>
<name>A0A1H9S1S0_9BACI</name>
<protein>
    <recommendedName>
        <fullName evidence="3">Coat F domain-containing protein</fullName>
    </recommendedName>
</protein>
<dbReference type="AlphaFoldDB" id="A0A1H9S1S0"/>
<evidence type="ECO:0000313" key="2">
    <source>
        <dbReference type="Proteomes" id="UP000199687"/>
    </source>
</evidence>
<dbReference type="EMBL" id="FOGL01000010">
    <property type="protein sequence ID" value="SER78970.1"/>
    <property type="molecule type" value="Genomic_DNA"/>
</dbReference>
<keyword evidence="2" id="KW-1185">Reference proteome</keyword>
<sequence>MQQEQHTGSQTMPQPPAMISTKDHLYLTDMLSWNLNAAKKAHFFAQFCTIPEVNQAIEKVCQMHEKHYQLILEQLNSQNKQTM</sequence>
<dbReference type="OrthoDB" id="1799385at2"/>
<evidence type="ECO:0000313" key="1">
    <source>
        <dbReference type="EMBL" id="SER78970.1"/>
    </source>
</evidence>
<evidence type="ECO:0008006" key="3">
    <source>
        <dbReference type="Google" id="ProtNLM"/>
    </source>
</evidence>
<dbReference type="STRING" id="531814.SAMN04487944_11056"/>
<accession>A0A1H9S1S0</accession>
<reference evidence="1 2" key="1">
    <citation type="submission" date="2016-10" db="EMBL/GenBank/DDBJ databases">
        <authorList>
            <person name="de Groot N.N."/>
        </authorList>
    </citation>
    <scope>NUCLEOTIDE SEQUENCE [LARGE SCALE GENOMIC DNA]</scope>
    <source>
        <strain evidence="1 2">CGMCC 1.7727</strain>
    </source>
</reference>
<proteinExistence type="predicted"/>
<gene>
    <name evidence="1" type="ORF">SAMN04487944_11056</name>
</gene>